<organism evidence="1 2">
    <name type="scientific">Chaenocephalus aceratus</name>
    <name type="common">Blackfin icefish</name>
    <name type="synonym">Chaenichthys aceratus</name>
    <dbReference type="NCBI Taxonomy" id="36190"/>
    <lineage>
        <taxon>Eukaryota</taxon>
        <taxon>Metazoa</taxon>
        <taxon>Chordata</taxon>
        <taxon>Craniata</taxon>
        <taxon>Vertebrata</taxon>
        <taxon>Euteleostomi</taxon>
        <taxon>Actinopterygii</taxon>
        <taxon>Neopterygii</taxon>
        <taxon>Teleostei</taxon>
        <taxon>Neoteleostei</taxon>
        <taxon>Acanthomorphata</taxon>
        <taxon>Eupercaria</taxon>
        <taxon>Perciformes</taxon>
        <taxon>Notothenioidei</taxon>
        <taxon>Channichthyidae</taxon>
        <taxon>Chaenocephalus</taxon>
    </lineage>
</organism>
<evidence type="ECO:0000313" key="1">
    <source>
        <dbReference type="EMBL" id="KAI4803790.1"/>
    </source>
</evidence>
<name>A0ACB9VUL7_CHAAC</name>
<gene>
    <name evidence="1" type="ORF">KUCAC02_025438</name>
</gene>
<feature type="non-terminal residue" evidence="1">
    <location>
        <position position="75"/>
    </location>
</feature>
<proteinExistence type="predicted"/>
<keyword evidence="2" id="KW-1185">Reference proteome</keyword>
<accession>A0ACB9VUL7</accession>
<dbReference type="Proteomes" id="UP001057452">
    <property type="component" value="Chromosome 15"/>
</dbReference>
<feature type="non-terminal residue" evidence="1">
    <location>
        <position position="1"/>
    </location>
</feature>
<evidence type="ECO:0000313" key="2">
    <source>
        <dbReference type="Proteomes" id="UP001057452"/>
    </source>
</evidence>
<protein>
    <submittedName>
        <fullName evidence="1">Uncharacterized protein</fullName>
    </submittedName>
</protein>
<reference evidence="1" key="1">
    <citation type="submission" date="2022-05" db="EMBL/GenBank/DDBJ databases">
        <title>Chromosome-level genome of Chaenocephalus aceratus.</title>
        <authorList>
            <person name="Park H."/>
        </authorList>
    </citation>
    <scope>NUCLEOTIDE SEQUENCE</scope>
    <source>
        <strain evidence="1">KU_202001</strain>
    </source>
</reference>
<sequence>VVKLRHGCQDLTAERRQPTRGSFRCLPQPTSSCFSPLTCYSQSCERLPHRLRREPMKPTGKSQACIVPALMDQVL</sequence>
<comment type="caution">
    <text evidence="1">The sequence shown here is derived from an EMBL/GenBank/DDBJ whole genome shotgun (WGS) entry which is preliminary data.</text>
</comment>
<dbReference type="EMBL" id="CM043799">
    <property type="protein sequence ID" value="KAI4803790.1"/>
    <property type="molecule type" value="Genomic_DNA"/>
</dbReference>